<dbReference type="AlphaFoldDB" id="A0A7L5EG59"/>
<keyword evidence="2" id="KW-0732">Signal</keyword>
<evidence type="ECO:0000256" key="1">
    <source>
        <dbReference type="SAM" id="MobiDB-lite"/>
    </source>
</evidence>
<evidence type="ECO:0008006" key="5">
    <source>
        <dbReference type="Google" id="ProtNLM"/>
    </source>
</evidence>
<sequence>MKKTSLLYTAACLLSSMTLCLSGCGDDDPIIETPPVENPKPEPKPEPGPEKSMIDMYMLQFGYENEYIKCAGDSLAFYDLLEKRISFMQDSVKNAGGSLDIKYMKEMRIVGFFDSTGVEDVTHNAYRNLLSYIKDEVEKSYLGFVYTGAALSKNKKIELSIFNSEELPNYISKLESSMTFGLYLPNVEATVWTTTDETTAIRSLNFPNKYVANVNDDSSVSYSWKHSGYDITLTAEKEKEEKYAFLLNTEGTEIRLVRIDGKAVENGAVYTCPNFSKE</sequence>
<reference evidence="3 4" key="1">
    <citation type="submission" date="2020-04" db="EMBL/GenBank/DDBJ databases">
        <title>Complete Genomes and Methylome analysis of CBBP consortium that reverse antibiotic-induced susceptibility to vancomycin-resistant Enterococcus faecium infection.</title>
        <authorList>
            <person name="Fomenkov A."/>
            <person name="Zhang Z."/>
            <person name="Pamer E."/>
            <person name="Roberts R.J."/>
        </authorList>
    </citation>
    <scope>NUCLEOTIDE SEQUENCE [LARGE SCALE GENOMIC DNA]</scope>
    <source>
        <strain evidence="4">CBBP</strain>
    </source>
</reference>
<evidence type="ECO:0000256" key="2">
    <source>
        <dbReference type="SAM" id="SignalP"/>
    </source>
</evidence>
<evidence type="ECO:0000313" key="4">
    <source>
        <dbReference type="Proteomes" id="UP000501982"/>
    </source>
</evidence>
<accession>A0A7L5EG59</accession>
<dbReference type="EMBL" id="CP051672">
    <property type="protein sequence ID" value="QJE29595.1"/>
    <property type="molecule type" value="Genomic_DNA"/>
</dbReference>
<protein>
    <recommendedName>
        <fullName evidence="5">Lipoprotein</fullName>
    </recommendedName>
</protein>
<feature type="signal peptide" evidence="2">
    <location>
        <begin position="1"/>
        <end position="21"/>
    </location>
</feature>
<organism evidence="3 4">
    <name type="scientific">Parabacteroides distasonis</name>
    <dbReference type="NCBI Taxonomy" id="823"/>
    <lineage>
        <taxon>Bacteria</taxon>
        <taxon>Pseudomonadati</taxon>
        <taxon>Bacteroidota</taxon>
        <taxon>Bacteroidia</taxon>
        <taxon>Bacteroidales</taxon>
        <taxon>Tannerellaceae</taxon>
        <taxon>Parabacteroides</taxon>
    </lineage>
</organism>
<dbReference type="Proteomes" id="UP000501982">
    <property type="component" value="Chromosome"/>
</dbReference>
<name>A0A7L5EG59_PARDI</name>
<feature type="region of interest" description="Disordered" evidence="1">
    <location>
        <begin position="31"/>
        <end position="50"/>
    </location>
</feature>
<evidence type="ECO:0000313" key="3">
    <source>
        <dbReference type="EMBL" id="QJE29595.1"/>
    </source>
</evidence>
<feature type="chain" id="PRO_5029515937" description="Lipoprotein" evidence="2">
    <location>
        <begin position="22"/>
        <end position="278"/>
    </location>
</feature>
<feature type="compositionally biased region" description="Basic and acidic residues" evidence="1">
    <location>
        <begin position="39"/>
        <end position="50"/>
    </location>
</feature>
<gene>
    <name evidence="3" type="ORF">HHO38_15345</name>
</gene>
<dbReference type="RefSeq" id="WP_036618837.1">
    <property type="nucleotide sequence ID" value="NZ_CP051672.1"/>
</dbReference>
<proteinExistence type="predicted"/>